<dbReference type="AlphaFoldDB" id="A0A2P4UQ38"/>
<evidence type="ECO:0008006" key="3">
    <source>
        <dbReference type="Google" id="ProtNLM"/>
    </source>
</evidence>
<accession>A0A2P4UQ38</accession>
<evidence type="ECO:0000313" key="2">
    <source>
        <dbReference type="Proteomes" id="UP000242367"/>
    </source>
</evidence>
<keyword evidence="2" id="KW-1185">Reference proteome</keyword>
<protein>
    <recommendedName>
        <fullName evidence="3">IS1634 family transposase</fullName>
    </recommendedName>
</protein>
<reference evidence="1 2" key="1">
    <citation type="journal article" date="2017" name="Chemistry">
        <title>Isolation, Biosynthesis and Chemical Modifications of Rubterolones A-F: Rare Tropolone Alkaloids from Actinomadura sp. 5-2.</title>
        <authorList>
            <person name="Guo H."/>
            <person name="Benndorf R."/>
            <person name="Leichnitz D."/>
            <person name="Klassen J.L."/>
            <person name="Vollmers J."/>
            <person name="Gorls H."/>
            <person name="Steinacker M."/>
            <person name="Weigel C."/>
            <person name="Dahse H.M."/>
            <person name="Kaster A.K."/>
            <person name="de Beer Z.W."/>
            <person name="Poulsen M."/>
            <person name="Beemelmanns C."/>
        </authorList>
    </citation>
    <scope>NUCLEOTIDE SEQUENCE [LARGE SCALE GENOMIC DNA]</scope>
    <source>
        <strain evidence="1 2">5-2</strain>
    </source>
</reference>
<dbReference type="Proteomes" id="UP000242367">
    <property type="component" value="Unassembled WGS sequence"/>
</dbReference>
<gene>
    <name evidence="1" type="ORF">BTM25_15710</name>
</gene>
<organism evidence="1 2">
    <name type="scientific">Actinomadura rubteroloni</name>
    <dbReference type="NCBI Taxonomy" id="1926885"/>
    <lineage>
        <taxon>Bacteria</taxon>
        <taxon>Bacillati</taxon>
        <taxon>Actinomycetota</taxon>
        <taxon>Actinomycetes</taxon>
        <taxon>Streptosporangiales</taxon>
        <taxon>Thermomonosporaceae</taxon>
        <taxon>Actinomadura</taxon>
    </lineage>
</organism>
<name>A0A2P4UQ38_9ACTN</name>
<comment type="caution">
    <text evidence="1">The sequence shown here is derived from an EMBL/GenBank/DDBJ whole genome shotgun (WGS) entry which is preliminary data.</text>
</comment>
<sequence length="245" mass="26237">MAYVRTVKTASGARAVQIVHSSRRGSRDIEHIGSAHDDAALEALKAVARQRLAVGQPELDFGPDFAALQAGSGAGGGPLAITSSRMGYLWDALGHAYQLLGFEEAAGGDEVFRLLVLARIVEPTSKLDSLRVVEEAGFDPPAYATLKRRLPAFAKESWRQKLAAACARTADLGPASLVLYDLSTLYFATDAGDGFREPGLSKERRLEPQITIRLLTDASGFPLMVNAFEGNRGETTTSASRSTRT</sequence>
<evidence type="ECO:0000313" key="1">
    <source>
        <dbReference type="EMBL" id="POM27160.1"/>
    </source>
</evidence>
<dbReference type="EMBL" id="MTBP01000001">
    <property type="protein sequence ID" value="POM27160.1"/>
    <property type="molecule type" value="Genomic_DNA"/>
</dbReference>
<proteinExistence type="predicted"/>